<keyword evidence="3" id="KW-0812">Transmembrane</keyword>
<reference evidence="5" key="1">
    <citation type="submission" date="2016-05" db="EMBL/GenBank/DDBJ databases">
        <authorList>
            <person name="Cock P.J.A."/>
            <person name="Cock P.J.A."/>
        </authorList>
    </citation>
    <scope>NUCLEOTIDE SEQUENCE</scope>
    <source>
        <strain evidence="5">PWN146_assembly</strain>
    </source>
</reference>
<evidence type="ECO:0000256" key="3">
    <source>
        <dbReference type="SAM" id="Phobius"/>
    </source>
</evidence>
<keyword evidence="3" id="KW-0472">Membrane</keyword>
<protein>
    <submittedName>
        <fullName evidence="5">Phage-related minor tail protein</fullName>
    </submittedName>
</protein>
<keyword evidence="1" id="KW-1188">Viral release from host cell</keyword>
<dbReference type="InterPro" id="IPR010090">
    <property type="entry name" value="Phage_tape_meas"/>
</dbReference>
<dbReference type="AlphaFoldDB" id="A0A1C3H8Y8"/>
<feature type="transmembrane region" description="Helical" evidence="3">
    <location>
        <begin position="493"/>
        <end position="511"/>
    </location>
</feature>
<feature type="domain" description="Phage tail tape measure protein" evidence="4">
    <location>
        <begin position="224"/>
        <end position="333"/>
    </location>
</feature>
<evidence type="ECO:0000259" key="4">
    <source>
        <dbReference type="Pfam" id="PF10145"/>
    </source>
</evidence>
<dbReference type="PANTHER" id="PTHR37813">
    <property type="entry name" value="FELS-2 PROPHAGE PROTEIN"/>
    <property type="match status" value="1"/>
</dbReference>
<dbReference type="Pfam" id="PF10145">
    <property type="entry name" value="PhageMin_Tail"/>
    <property type="match status" value="1"/>
</dbReference>
<evidence type="ECO:0000313" key="5">
    <source>
        <dbReference type="EMBL" id="SAY41515.1"/>
    </source>
</evidence>
<sequence>MSDTGSKAALKDADNTVRKYRQQLKIERKNQSQLAELLKVKTAQANALRELDDIRNIRASLPAFLSSPEDIATAQQANLNYVVQSARKALASRSQQRLEQQLQSREVDITDLPLAQRTFQKKSDVTQSLLTHQRDQRQGLRQKRREEVLSDYQRRQEKIGKFRDFSAQSAETAGEIFGAGKTLFTPGMKFEQQMSGVQAQLRLNNGDPYLAGLRRQATGMATEGQSPQEVVQAQTALASSGYNAQEVLAAAPAALSLATASGSSIEDAVKALTGIQSTFQLPVAQAGNIADVLTKAGASYQLSLSELETQLRSAAPAAKRDGLSLEQAAAQLAPSGRSLGKVDGAAQLLVTVKGDNLDGDVKKLFTSWDSLRIGLFDGQTAALRQLTQTATGWLTALDQWTQANPALANTLMTVGTAITTLVGGLSSIGVFIAPALSAVNMLMAGAGLLGTVFTSVGGMIAGAFAALSLPIAAVVAAIIGGAALVYKYWEPISAFMGGVASGFVAAIAPIVESFTPMLSLFEGVIGLVKAGFNALLELLTPIEMTQEGLNSAAGYGKAFGEILTTVLTAPIAMFAKLSGSVIRLLKAFGLLSANPPDLDDEQIKTVQNDLAAGALKEGAAVQNYQPAMAPGAISTANNRNITNHMTINTTPGMDRQEIEQIINHVNRQNQLDSDNAVYSNYRFA</sequence>
<feature type="transmembrane region" description="Helical" evidence="3">
    <location>
        <begin position="411"/>
        <end position="432"/>
    </location>
</feature>
<evidence type="ECO:0000256" key="2">
    <source>
        <dbReference type="SAM" id="MobiDB-lite"/>
    </source>
</evidence>
<accession>A0A1C3H8Y8</accession>
<dbReference type="NCBIfam" id="TIGR01760">
    <property type="entry name" value="tape_meas_TP901"/>
    <property type="match status" value="2"/>
</dbReference>
<feature type="region of interest" description="Disordered" evidence="2">
    <location>
        <begin position="125"/>
        <end position="144"/>
    </location>
</feature>
<gene>
    <name evidence="5" type="ORF">PWN146_00171</name>
</gene>
<feature type="transmembrane region" description="Helical" evidence="3">
    <location>
        <begin position="439"/>
        <end position="461"/>
    </location>
</feature>
<keyword evidence="3" id="KW-1133">Transmembrane helix</keyword>
<name>A0A1C3H8Y8_SERMA</name>
<dbReference type="PANTHER" id="PTHR37813:SF1">
    <property type="entry name" value="FELS-2 PROPHAGE PROTEIN"/>
    <property type="match status" value="1"/>
</dbReference>
<proteinExistence type="predicted"/>
<evidence type="ECO:0000256" key="1">
    <source>
        <dbReference type="ARBA" id="ARBA00022612"/>
    </source>
</evidence>
<organism evidence="5">
    <name type="scientific">Serratia marcescens</name>
    <dbReference type="NCBI Taxonomy" id="615"/>
    <lineage>
        <taxon>Bacteria</taxon>
        <taxon>Pseudomonadati</taxon>
        <taxon>Pseudomonadota</taxon>
        <taxon>Gammaproteobacteria</taxon>
        <taxon>Enterobacterales</taxon>
        <taxon>Yersiniaceae</taxon>
        <taxon>Serratia</taxon>
    </lineage>
</organism>
<feature type="compositionally biased region" description="Basic and acidic residues" evidence="2">
    <location>
        <begin position="132"/>
        <end position="144"/>
    </location>
</feature>
<dbReference type="EMBL" id="LT575490">
    <property type="protein sequence ID" value="SAY41515.1"/>
    <property type="molecule type" value="Genomic_DNA"/>
</dbReference>
<feature type="transmembrane region" description="Helical" evidence="3">
    <location>
        <begin position="467"/>
        <end position="486"/>
    </location>
</feature>